<dbReference type="Proteomes" id="UP001198565">
    <property type="component" value="Unassembled WGS sequence"/>
</dbReference>
<proteinExistence type="predicted"/>
<evidence type="ECO:0000313" key="2">
    <source>
        <dbReference type="EMBL" id="MBY8885112.1"/>
    </source>
</evidence>
<evidence type="ECO:0000256" key="1">
    <source>
        <dbReference type="SAM" id="MobiDB-lite"/>
    </source>
</evidence>
<accession>A0ABS7QPI9</accession>
<gene>
    <name evidence="2" type="ORF">K7472_09670</name>
</gene>
<organism evidence="2 3">
    <name type="scientific">Streptantibioticus parmotrematis</name>
    <dbReference type="NCBI Taxonomy" id="2873249"/>
    <lineage>
        <taxon>Bacteria</taxon>
        <taxon>Bacillati</taxon>
        <taxon>Actinomycetota</taxon>
        <taxon>Actinomycetes</taxon>
        <taxon>Kitasatosporales</taxon>
        <taxon>Streptomycetaceae</taxon>
        <taxon>Streptantibioticus</taxon>
    </lineage>
</organism>
<keyword evidence="3" id="KW-1185">Reference proteome</keyword>
<protein>
    <submittedName>
        <fullName evidence="2">Uncharacterized protein</fullName>
    </submittedName>
</protein>
<evidence type="ECO:0000313" key="3">
    <source>
        <dbReference type="Proteomes" id="UP001198565"/>
    </source>
</evidence>
<comment type="caution">
    <text evidence="2">The sequence shown here is derived from an EMBL/GenBank/DDBJ whole genome shotgun (WGS) entry which is preliminary data.</text>
</comment>
<sequence length="159" mass="16356">MAKPSGALVGCSRAASLPPDKRTSSGAHDFAHGFALWNGDDQMMNRNRAVGSDAVRRSCCGPSGRERAGSAVGAVACVFSQLPAVFAADRVEQGADVVTHAASQVGAAETVADTQEEVVEFTVPGRVGEVIDHTGRLPSSPLRQFPVPLVGGAVSQDCP</sequence>
<feature type="region of interest" description="Disordered" evidence="1">
    <location>
        <begin position="1"/>
        <end position="25"/>
    </location>
</feature>
<name>A0ABS7QPI9_9ACTN</name>
<dbReference type="EMBL" id="JAINVZ010000005">
    <property type="protein sequence ID" value="MBY8885112.1"/>
    <property type="molecule type" value="Genomic_DNA"/>
</dbReference>
<reference evidence="2 3" key="1">
    <citation type="submission" date="2021-08" db="EMBL/GenBank/DDBJ databases">
        <title>Streptomyces sp. PTM05 isolated from lichen.</title>
        <authorList>
            <person name="Somphong A."/>
            <person name="Phongsopitanun W."/>
            <person name="Tanasupawat S."/>
        </authorList>
    </citation>
    <scope>NUCLEOTIDE SEQUENCE [LARGE SCALE GENOMIC DNA]</scope>
    <source>
        <strain evidence="2 3">Ptm05</strain>
    </source>
</reference>